<dbReference type="OrthoDB" id="3789496at2759"/>
<accession>A0A9P6G7R8</accession>
<dbReference type="AlphaFoldDB" id="A0A9P6G7R8"/>
<sequence>MSPPSTPSRNAAVGQSAKTSKSPLPVDDTLQKDVRSLSNKSNKSTGAGSNMETPEVSDHVNFKVSSDSHSQLVVSAPAFFTMVERKSTRANFQRLASISEYSHSPAPTDASTPIERGTQQPKKLPPLYTTALPAKNPNQREPDHLKTEEIVMRLRHPNRALYIGNGTKVKMGWEGIMYMCGAELFLTKEENGKMRRILNNRTQLYWHGRSMGVPKAVHDWLCSDPAAEEMVFDASIFG</sequence>
<gene>
    <name evidence="2" type="ORF">PMIN01_11293</name>
</gene>
<feature type="region of interest" description="Disordered" evidence="1">
    <location>
        <begin position="101"/>
        <end position="143"/>
    </location>
</feature>
<evidence type="ECO:0000256" key="1">
    <source>
        <dbReference type="SAM" id="MobiDB-lite"/>
    </source>
</evidence>
<organism evidence="2 3">
    <name type="scientific">Paraphaeosphaeria minitans</name>
    <dbReference type="NCBI Taxonomy" id="565426"/>
    <lineage>
        <taxon>Eukaryota</taxon>
        <taxon>Fungi</taxon>
        <taxon>Dikarya</taxon>
        <taxon>Ascomycota</taxon>
        <taxon>Pezizomycotina</taxon>
        <taxon>Dothideomycetes</taxon>
        <taxon>Pleosporomycetidae</taxon>
        <taxon>Pleosporales</taxon>
        <taxon>Massarineae</taxon>
        <taxon>Didymosphaeriaceae</taxon>
        <taxon>Paraphaeosphaeria</taxon>
    </lineage>
</organism>
<feature type="region of interest" description="Disordered" evidence="1">
    <location>
        <begin position="1"/>
        <end position="55"/>
    </location>
</feature>
<keyword evidence="3" id="KW-1185">Reference proteome</keyword>
<evidence type="ECO:0000313" key="2">
    <source>
        <dbReference type="EMBL" id="KAF9730424.1"/>
    </source>
</evidence>
<reference evidence="2" key="1">
    <citation type="journal article" date="2020" name="Mol. Plant Microbe Interact.">
        <title>Genome Sequence of the Biocontrol Agent Coniothyrium minitans strain Conio (IMI 134523).</title>
        <authorList>
            <person name="Patel D."/>
            <person name="Shittu T.A."/>
            <person name="Baroncelli R."/>
            <person name="Muthumeenakshi S."/>
            <person name="Osborne T.H."/>
            <person name="Janganan T.K."/>
            <person name="Sreenivasaprasad S."/>
        </authorList>
    </citation>
    <scope>NUCLEOTIDE SEQUENCE</scope>
    <source>
        <strain evidence="2">Conio</strain>
    </source>
</reference>
<dbReference type="Proteomes" id="UP000756921">
    <property type="component" value="Unassembled WGS sequence"/>
</dbReference>
<evidence type="ECO:0000313" key="3">
    <source>
        <dbReference type="Proteomes" id="UP000756921"/>
    </source>
</evidence>
<comment type="caution">
    <text evidence="2">The sequence shown here is derived from an EMBL/GenBank/DDBJ whole genome shotgun (WGS) entry which is preliminary data.</text>
</comment>
<proteinExistence type="predicted"/>
<name>A0A9P6G7R8_9PLEO</name>
<feature type="compositionally biased region" description="Polar residues" evidence="1">
    <location>
        <begin position="36"/>
        <end position="52"/>
    </location>
</feature>
<dbReference type="EMBL" id="WJXW01000014">
    <property type="protein sequence ID" value="KAF9730424.1"/>
    <property type="molecule type" value="Genomic_DNA"/>
</dbReference>
<protein>
    <submittedName>
        <fullName evidence="2">Uncharacterized protein</fullName>
    </submittedName>
</protein>